<evidence type="ECO:0000313" key="3">
    <source>
        <dbReference type="Proteomes" id="UP001304895"/>
    </source>
</evidence>
<accession>A0AAN6ZAE6</accession>
<dbReference type="AlphaFoldDB" id="A0AAN6ZAE6"/>
<name>A0AAN6ZAE6_9PEZI</name>
<sequence length="113" mass="12555">MLRAANPSTSHVSDEEPARSRVTSAGWLCLWFRRMAVSAVAEMVRPIGPKAGGTSQRPFSLSMPWDRRTEYGVETASSVSTRPIRCRLPDGKSWVVRHLPPLVRPAAVLKRSK</sequence>
<feature type="region of interest" description="Disordered" evidence="1">
    <location>
        <begin position="1"/>
        <end position="21"/>
    </location>
</feature>
<organism evidence="2 3">
    <name type="scientific">Trichocladium antarcticum</name>
    <dbReference type="NCBI Taxonomy" id="1450529"/>
    <lineage>
        <taxon>Eukaryota</taxon>
        <taxon>Fungi</taxon>
        <taxon>Dikarya</taxon>
        <taxon>Ascomycota</taxon>
        <taxon>Pezizomycotina</taxon>
        <taxon>Sordariomycetes</taxon>
        <taxon>Sordariomycetidae</taxon>
        <taxon>Sordariales</taxon>
        <taxon>Chaetomiaceae</taxon>
        <taxon>Trichocladium</taxon>
    </lineage>
</organism>
<feature type="compositionally biased region" description="Polar residues" evidence="1">
    <location>
        <begin position="1"/>
        <end position="11"/>
    </location>
</feature>
<dbReference type="Proteomes" id="UP001304895">
    <property type="component" value="Unassembled WGS sequence"/>
</dbReference>
<protein>
    <submittedName>
        <fullName evidence="2">Uncharacterized protein</fullName>
    </submittedName>
</protein>
<gene>
    <name evidence="2" type="ORF">BT67DRAFT_240608</name>
</gene>
<proteinExistence type="predicted"/>
<comment type="caution">
    <text evidence="2">The sequence shown here is derived from an EMBL/GenBank/DDBJ whole genome shotgun (WGS) entry which is preliminary data.</text>
</comment>
<dbReference type="EMBL" id="MU853441">
    <property type="protein sequence ID" value="KAK4130209.1"/>
    <property type="molecule type" value="Genomic_DNA"/>
</dbReference>
<reference evidence="2" key="1">
    <citation type="journal article" date="2023" name="Mol. Phylogenet. Evol.">
        <title>Genome-scale phylogeny and comparative genomics of the fungal order Sordariales.</title>
        <authorList>
            <person name="Hensen N."/>
            <person name="Bonometti L."/>
            <person name="Westerberg I."/>
            <person name="Brannstrom I.O."/>
            <person name="Guillou S."/>
            <person name="Cros-Aarteil S."/>
            <person name="Calhoun S."/>
            <person name="Haridas S."/>
            <person name="Kuo A."/>
            <person name="Mondo S."/>
            <person name="Pangilinan J."/>
            <person name="Riley R."/>
            <person name="LaButti K."/>
            <person name="Andreopoulos B."/>
            <person name="Lipzen A."/>
            <person name="Chen C."/>
            <person name="Yan M."/>
            <person name="Daum C."/>
            <person name="Ng V."/>
            <person name="Clum A."/>
            <person name="Steindorff A."/>
            <person name="Ohm R.A."/>
            <person name="Martin F."/>
            <person name="Silar P."/>
            <person name="Natvig D.O."/>
            <person name="Lalanne C."/>
            <person name="Gautier V."/>
            <person name="Ament-Velasquez S.L."/>
            <person name="Kruys A."/>
            <person name="Hutchinson M.I."/>
            <person name="Powell A.J."/>
            <person name="Barry K."/>
            <person name="Miller A.N."/>
            <person name="Grigoriev I.V."/>
            <person name="Debuchy R."/>
            <person name="Gladieux P."/>
            <person name="Hiltunen Thoren M."/>
            <person name="Johannesson H."/>
        </authorList>
    </citation>
    <scope>NUCLEOTIDE SEQUENCE</scope>
    <source>
        <strain evidence="2">CBS 123565</strain>
    </source>
</reference>
<evidence type="ECO:0000256" key="1">
    <source>
        <dbReference type="SAM" id="MobiDB-lite"/>
    </source>
</evidence>
<keyword evidence="3" id="KW-1185">Reference proteome</keyword>
<evidence type="ECO:0000313" key="2">
    <source>
        <dbReference type="EMBL" id="KAK4130209.1"/>
    </source>
</evidence>
<reference evidence="2" key="2">
    <citation type="submission" date="2023-05" db="EMBL/GenBank/DDBJ databases">
        <authorList>
            <consortium name="Lawrence Berkeley National Laboratory"/>
            <person name="Steindorff A."/>
            <person name="Hensen N."/>
            <person name="Bonometti L."/>
            <person name="Westerberg I."/>
            <person name="Brannstrom I.O."/>
            <person name="Guillou S."/>
            <person name="Cros-Aarteil S."/>
            <person name="Calhoun S."/>
            <person name="Haridas S."/>
            <person name="Kuo A."/>
            <person name="Mondo S."/>
            <person name="Pangilinan J."/>
            <person name="Riley R."/>
            <person name="Labutti K."/>
            <person name="Andreopoulos B."/>
            <person name="Lipzen A."/>
            <person name="Chen C."/>
            <person name="Yanf M."/>
            <person name="Daum C."/>
            <person name="Ng V."/>
            <person name="Clum A."/>
            <person name="Ohm R."/>
            <person name="Martin F."/>
            <person name="Silar P."/>
            <person name="Natvig D."/>
            <person name="Lalanne C."/>
            <person name="Gautier V."/>
            <person name="Ament-Velasquez S.L."/>
            <person name="Kruys A."/>
            <person name="Hutchinson M.I."/>
            <person name="Powell A.J."/>
            <person name="Barry K."/>
            <person name="Miller A.N."/>
            <person name="Grigoriev I.V."/>
            <person name="Debuchy R."/>
            <person name="Gladieux P."/>
            <person name="Thoren M.H."/>
            <person name="Johannesson H."/>
        </authorList>
    </citation>
    <scope>NUCLEOTIDE SEQUENCE</scope>
    <source>
        <strain evidence="2">CBS 123565</strain>
    </source>
</reference>